<dbReference type="Proteomes" id="UP001189429">
    <property type="component" value="Unassembled WGS sequence"/>
</dbReference>
<evidence type="ECO:0000313" key="2">
    <source>
        <dbReference type="Proteomes" id="UP001189429"/>
    </source>
</evidence>
<reference evidence="1" key="1">
    <citation type="submission" date="2023-10" db="EMBL/GenBank/DDBJ databases">
        <authorList>
            <person name="Chen Y."/>
            <person name="Shah S."/>
            <person name="Dougan E. K."/>
            <person name="Thang M."/>
            <person name="Chan C."/>
        </authorList>
    </citation>
    <scope>NUCLEOTIDE SEQUENCE [LARGE SCALE GENOMIC DNA]</scope>
</reference>
<protein>
    <submittedName>
        <fullName evidence="1">Uncharacterized protein</fullName>
    </submittedName>
</protein>
<dbReference type="EMBL" id="CAUYUJ010018313">
    <property type="protein sequence ID" value="CAK0882609.1"/>
    <property type="molecule type" value="Genomic_DNA"/>
</dbReference>
<proteinExistence type="predicted"/>
<name>A0ABN9W8U2_9DINO</name>
<organism evidence="1 2">
    <name type="scientific">Prorocentrum cordatum</name>
    <dbReference type="NCBI Taxonomy" id="2364126"/>
    <lineage>
        <taxon>Eukaryota</taxon>
        <taxon>Sar</taxon>
        <taxon>Alveolata</taxon>
        <taxon>Dinophyceae</taxon>
        <taxon>Prorocentrales</taxon>
        <taxon>Prorocentraceae</taxon>
        <taxon>Prorocentrum</taxon>
    </lineage>
</organism>
<gene>
    <name evidence="1" type="ORF">PCOR1329_LOCUS65070</name>
</gene>
<keyword evidence="2" id="KW-1185">Reference proteome</keyword>
<accession>A0ABN9W8U2</accession>
<comment type="caution">
    <text evidence="1">The sequence shown here is derived from an EMBL/GenBank/DDBJ whole genome shotgun (WGS) entry which is preliminary data.</text>
</comment>
<sequence>MAATVPVHPWSSWSVPPFSVEWNPYGTISKSRRRALRRLHLAVGRQAALDFGLVVVEPWRDLSWTSGQAADCLQGHAPACENGAVAAGVLWAPDPDAFSYSTEVAAAAVIEPDFFSSSAGIRASACDKAEAEQDDQFPVPPPLPAAIFASAAAEEALSDEAELDAATVAPDPASETVTNTDEDAHIVEVEKQMNSWARKRSASRLFLRMRRRLDSTVSHKVAADSVDKAMFKPDDRATSLRQCWQDMCGTRWESRKSDIESSAVPADFLQQLGQCSVNGPAVVPAPPTAAPSECPQS</sequence>
<evidence type="ECO:0000313" key="1">
    <source>
        <dbReference type="EMBL" id="CAK0882609.1"/>
    </source>
</evidence>